<accession>A0AAV4XV76</accession>
<evidence type="ECO:0000313" key="1">
    <source>
        <dbReference type="EMBL" id="GIY98105.1"/>
    </source>
</evidence>
<dbReference type="EMBL" id="BPLR01000883">
    <property type="protein sequence ID" value="GIY98105.1"/>
    <property type="molecule type" value="Genomic_DNA"/>
</dbReference>
<gene>
    <name evidence="1" type="ORF">CEXT_348651</name>
</gene>
<proteinExistence type="predicted"/>
<protein>
    <recommendedName>
        <fullName evidence="3">Secreted protein</fullName>
    </recommendedName>
</protein>
<dbReference type="AlphaFoldDB" id="A0AAV4XV76"/>
<name>A0AAV4XV76_CAEEX</name>
<keyword evidence="2" id="KW-1185">Reference proteome</keyword>
<evidence type="ECO:0008006" key="3">
    <source>
        <dbReference type="Google" id="ProtNLM"/>
    </source>
</evidence>
<organism evidence="1 2">
    <name type="scientific">Caerostris extrusa</name>
    <name type="common">Bark spider</name>
    <name type="synonym">Caerostris bankana</name>
    <dbReference type="NCBI Taxonomy" id="172846"/>
    <lineage>
        <taxon>Eukaryota</taxon>
        <taxon>Metazoa</taxon>
        <taxon>Ecdysozoa</taxon>
        <taxon>Arthropoda</taxon>
        <taxon>Chelicerata</taxon>
        <taxon>Arachnida</taxon>
        <taxon>Araneae</taxon>
        <taxon>Araneomorphae</taxon>
        <taxon>Entelegynae</taxon>
        <taxon>Araneoidea</taxon>
        <taxon>Araneidae</taxon>
        <taxon>Caerostris</taxon>
    </lineage>
</organism>
<sequence length="84" mass="9720">MLHICRELFTTRMICRIACQSIYHPCLAHDTSPHINCHFVAMVTLPSGAPQRYEPAIWATNSDFFPFRTRQKNDRKEGKAGKKE</sequence>
<comment type="caution">
    <text evidence="1">The sequence shown here is derived from an EMBL/GenBank/DDBJ whole genome shotgun (WGS) entry which is preliminary data.</text>
</comment>
<reference evidence="1 2" key="1">
    <citation type="submission" date="2021-06" db="EMBL/GenBank/DDBJ databases">
        <title>Caerostris extrusa draft genome.</title>
        <authorList>
            <person name="Kono N."/>
            <person name="Arakawa K."/>
        </authorList>
    </citation>
    <scope>NUCLEOTIDE SEQUENCE [LARGE SCALE GENOMIC DNA]</scope>
</reference>
<evidence type="ECO:0000313" key="2">
    <source>
        <dbReference type="Proteomes" id="UP001054945"/>
    </source>
</evidence>
<dbReference type="Proteomes" id="UP001054945">
    <property type="component" value="Unassembled WGS sequence"/>
</dbReference>